<keyword evidence="3" id="KW-1185">Reference proteome</keyword>
<evidence type="ECO:0000313" key="2">
    <source>
        <dbReference type="EMBL" id="MBC5716817.1"/>
    </source>
</evidence>
<protein>
    <submittedName>
        <fullName evidence="2">Uncharacterized protein</fullName>
    </submittedName>
</protein>
<name>A0A8J6J4J8_9FIRM</name>
<evidence type="ECO:0000256" key="1">
    <source>
        <dbReference type="SAM" id="MobiDB-lite"/>
    </source>
</evidence>
<proteinExistence type="predicted"/>
<organism evidence="2 3">
    <name type="scientific">Flintibacter faecis</name>
    <dbReference type="NCBI Taxonomy" id="2763047"/>
    <lineage>
        <taxon>Bacteria</taxon>
        <taxon>Bacillati</taxon>
        <taxon>Bacillota</taxon>
        <taxon>Clostridia</taxon>
        <taxon>Eubacteriales</taxon>
        <taxon>Flintibacter</taxon>
    </lineage>
</organism>
<feature type="compositionally biased region" description="Basic and acidic residues" evidence="1">
    <location>
        <begin position="74"/>
        <end position="85"/>
    </location>
</feature>
<dbReference type="Proteomes" id="UP000602260">
    <property type="component" value="Unassembled WGS sequence"/>
</dbReference>
<dbReference type="EMBL" id="JACOPN010000003">
    <property type="protein sequence ID" value="MBC5716817.1"/>
    <property type="molecule type" value="Genomic_DNA"/>
</dbReference>
<comment type="caution">
    <text evidence="2">The sequence shown here is derived from an EMBL/GenBank/DDBJ whole genome shotgun (WGS) entry which is preliminary data.</text>
</comment>
<reference evidence="2" key="1">
    <citation type="submission" date="2020-08" db="EMBL/GenBank/DDBJ databases">
        <title>Genome public.</title>
        <authorList>
            <person name="Liu C."/>
            <person name="Sun Q."/>
        </authorList>
    </citation>
    <scope>NUCLEOTIDE SEQUENCE</scope>
    <source>
        <strain evidence="2">BX5</strain>
    </source>
</reference>
<sequence length="85" mass="9505">MQENCRSPPKILRKSIAVFFFFFSSGGAEKGEKCKVQIKKREEKTLDFETGIPEHRQQRPARLADGPGAVGQIKEGDKRDGDGIL</sequence>
<gene>
    <name evidence="2" type="ORF">H8S55_05715</name>
</gene>
<feature type="region of interest" description="Disordered" evidence="1">
    <location>
        <begin position="51"/>
        <end position="85"/>
    </location>
</feature>
<evidence type="ECO:0000313" key="3">
    <source>
        <dbReference type="Proteomes" id="UP000602260"/>
    </source>
</evidence>
<accession>A0A8J6J4J8</accession>
<dbReference type="AlphaFoldDB" id="A0A8J6J4J8"/>